<keyword evidence="1" id="KW-0732">Signal</keyword>
<dbReference type="InterPro" id="IPR036328">
    <property type="entry name" value="MliC_sf"/>
</dbReference>
<reference evidence="6 7" key="1">
    <citation type="submission" date="2018-03" db="EMBL/GenBank/DDBJ databases">
        <title>Pantoea intestinalis SRCM103226 isolated form the mealworm.</title>
        <authorList>
            <person name="Jeong D.-Y."/>
            <person name="Kim J.W."/>
        </authorList>
    </citation>
    <scope>NUCLEOTIDE SEQUENCE [LARGE SCALE GENOMIC DNA]</scope>
    <source>
        <strain evidence="6 7">SRCM103226</strain>
    </source>
</reference>
<dbReference type="SUPFAM" id="SSF141488">
    <property type="entry name" value="YdhA-like"/>
    <property type="match status" value="1"/>
</dbReference>
<evidence type="ECO:0000313" key="7">
    <source>
        <dbReference type="Proteomes" id="UP000464053"/>
    </source>
</evidence>
<keyword evidence="3" id="KW-0564">Palmitate</keyword>
<name>A0A6P1PWI6_9GAMM</name>
<dbReference type="InterPro" id="IPR018660">
    <property type="entry name" value="MliC"/>
</dbReference>
<gene>
    <name evidence="6" type="primary">mliC_1</name>
    <name evidence="6" type="ORF">C7M51_01192</name>
</gene>
<evidence type="ECO:0000256" key="1">
    <source>
        <dbReference type="ARBA" id="ARBA00022729"/>
    </source>
</evidence>
<dbReference type="PROSITE" id="PS51257">
    <property type="entry name" value="PROKAR_LIPOPROTEIN"/>
    <property type="match status" value="1"/>
</dbReference>
<keyword evidence="7" id="KW-1185">Reference proteome</keyword>
<dbReference type="AlphaFoldDB" id="A0A6P1PWI6"/>
<dbReference type="EMBL" id="CP028271">
    <property type="protein sequence ID" value="QHM70910.1"/>
    <property type="molecule type" value="Genomic_DNA"/>
</dbReference>
<keyword evidence="2" id="KW-0472">Membrane</keyword>
<evidence type="ECO:0000256" key="2">
    <source>
        <dbReference type="ARBA" id="ARBA00023136"/>
    </source>
</evidence>
<keyword evidence="4" id="KW-0449">Lipoprotein</keyword>
<organism evidence="6 7">
    <name type="scientific">Mixta intestinalis</name>
    <dbReference type="NCBI Taxonomy" id="1615494"/>
    <lineage>
        <taxon>Bacteria</taxon>
        <taxon>Pseudomonadati</taxon>
        <taxon>Pseudomonadota</taxon>
        <taxon>Gammaproteobacteria</taxon>
        <taxon>Enterobacterales</taxon>
        <taxon>Erwiniaceae</taxon>
        <taxon>Mixta</taxon>
    </lineage>
</organism>
<sequence>MPGENMRKTSVLLAMVLLSGCGLNSGQRNTVKVQHYLCGTLPLTIALSEQQAQFIMDGQPLTLQRQPSSSDTLYANDSWRLRMEGTSASIERNRRIIVADCQQQTQG</sequence>
<dbReference type="KEGG" id="mint:C7M51_01192"/>
<proteinExistence type="predicted"/>
<evidence type="ECO:0000313" key="6">
    <source>
        <dbReference type="EMBL" id="QHM70910.1"/>
    </source>
</evidence>
<evidence type="ECO:0000259" key="5">
    <source>
        <dbReference type="Pfam" id="PF09864"/>
    </source>
</evidence>
<dbReference type="Gene3D" id="2.40.128.200">
    <property type="match status" value="1"/>
</dbReference>
<accession>A0A6P1PWI6</accession>
<dbReference type="Pfam" id="PF09864">
    <property type="entry name" value="MliC"/>
    <property type="match status" value="1"/>
</dbReference>
<dbReference type="Proteomes" id="UP000464053">
    <property type="component" value="Chromosome"/>
</dbReference>
<protein>
    <submittedName>
        <fullName evidence="6">Membrane-bound lysozyme inhibitor of C-type lysozyme</fullName>
    </submittedName>
</protein>
<evidence type="ECO:0000256" key="3">
    <source>
        <dbReference type="ARBA" id="ARBA00023139"/>
    </source>
</evidence>
<feature type="domain" description="C-type lysozyme inhibitor" evidence="5">
    <location>
        <begin position="36"/>
        <end position="96"/>
    </location>
</feature>
<evidence type="ECO:0000256" key="4">
    <source>
        <dbReference type="ARBA" id="ARBA00023288"/>
    </source>
</evidence>